<evidence type="ECO:0000259" key="11">
    <source>
        <dbReference type="PROSITE" id="PS51012"/>
    </source>
</evidence>
<comment type="similarity">
    <text evidence="2 10">Belongs to the ABC-2 integral membrane protein family.</text>
</comment>
<keyword evidence="3 10" id="KW-0813">Transport</keyword>
<organism evidence="12 13">
    <name type="scientific">Flexivirga oryzae</name>
    <dbReference type="NCBI Taxonomy" id="1794944"/>
    <lineage>
        <taxon>Bacteria</taxon>
        <taxon>Bacillati</taxon>
        <taxon>Actinomycetota</taxon>
        <taxon>Actinomycetes</taxon>
        <taxon>Micrococcales</taxon>
        <taxon>Dermacoccaceae</taxon>
        <taxon>Flexivirga</taxon>
    </lineage>
</organism>
<keyword evidence="7 10" id="KW-1133">Transmembrane helix</keyword>
<dbReference type="PANTHER" id="PTHR30413">
    <property type="entry name" value="INNER MEMBRANE TRANSPORT PERMEASE"/>
    <property type="match status" value="1"/>
</dbReference>
<dbReference type="AlphaFoldDB" id="A0A839N9M4"/>
<keyword evidence="9" id="KW-0046">Antibiotic resistance</keyword>
<keyword evidence="6 10" id="KW-0812">Transmembrane</keyword>
<keyword evidence="13" id="KW-1185">Reference proteome</keyword>
<dbReference type="EMBL" id="JACHVQ010000005">
    <property type="protein sequence ID" value="MBB2894478.1"/>
    <property type="molecule type" value="Genomic_DNA"/>
</dbReference>
<protein>
    <recommendedName>
        <fullName evidence="10">Transport permease protein</fullName>
    </recommendedName>
</protein>
<evidence type="ECO:0000256" key="3">
    <source>
        <dbReference type="ARBA" id="ARBA00022448"/>
    </source>
</evidence>
<comment type="caution">
    <text evidence="12">The sequence shown here is derived from an EMBL/GenBank/DDBJ whole genome shotgun (WGS) entry which is preliminary data.</text>
</comment>
<evidence type="ECO:0000256" key="4">
    <source>
        <dbReference type="ARBA" id="ARBA00022475"/>
    </source>
</evidence>
<evidence type="ECO:0000256" key="7">
    <source>
        <dbReference type="ARBA" id="ARBA00022989"/>
    </source>
</evidence>
<feature type="transmembrane region" description="Helical" evidence="10">
    <location>
        <begin position="221"/>
        <end position="238"/>
    </location>
</feature>
<comment type="subcellular location">
    <subcellularLocation>
        <location evidence="1">Cell inner membrane</location>
        <topology evidence="1">Multi-pass membrane protein</topology>
    </subcellularLocation>
    <subcellularLocation>
        <location evidence="10">Cell membrane</location>
        <topology evidence="10">Multi-pass membrane protein</topology>
    </subcellularLocation>
</comment>
<dbReference type="InterPro" id="IPR047817">
    <property type="entry name" value="ABC2_TM_bact-type"/>
</dbReference>
<dbReference type="GO" id="GO:0046677">
    <property type="term" value="P:response to antibiotic"/>
    <property type="evidence" value="ECO:0007669"/>
    <property type="project" value="UniProtKB-KW"/>
</dbReference>
<dbReference type="GO" id="GO:0015920">
    <property type="term" value="P:lipopolysaccharide transport"/>
    <property type="evidence" value="ECO:0007669"/>
    <property type="project" value="TreeGrafter"/>
</dbReference>
<name>A0A839N9M4_9MICO</name>
<dbReference type="PROSITE" id="PS51012">
    <property type="entry name" value="ABC_TM2"/>
    <property type="match status" value="1"/>
</dbReference>
<accession>A0A839N9M4</accession>
<proteinExistence type="inferred from homology"/>
<evidence type="ECO:0000256" key="5">
    <source>
        <dbReference type="ARBA" id="ARBA00022519"/>
    </source>
</evidence>
<evidence type="ECO:0000256" key="6">
    <source>
        <dbReference type="ARBA" id="ARBA00022692"/>
    </source>
</evidence>
<evidence type="ECO:0000256" key="2">
    <source>
        <dbReference type="ARBA" id="ARBA00007783"/>
    </source>
</evidence>
<dbReference type="Proteomes" id="UP000559182">
    <property type="component" value="Unassembled WGS sequence"/>
</dbReference>
<dbReference type="InterPro" id="IPR000412">
    <property type="entry name" value="ABC_2_transport"/>
</dbReference>
<keyword evidence="4 10" id="KW-1003">Cell membrane</keyword>
<feature type="transmembrane region" description="Helical" evidence="10">
    <location>
        <begin position="275"/>
        <end position="294"/>
    </location>
</feature>
<feature type="transmembrane region" description="Helical" evidence="10">
    <location>
        <begin position="178"/>
        <end position="201"/>
    </location>
</feature>
<feature type="domain" description="ABC transmembrane type-2" evidence="11">
    <location>
        <begin position="71"/>
        <end position="296"/>
    </location>
</feature>
<evidence type="ECO:0000256" key="9">
    <source>
        <dbReference type="ARBA" id="ARBA00023251"/>
    </source>
</evidence>
<gene>
    <name evidence="12" type="ORF">FHU39_004520</name>
</gene>
<feature type="transmembrane region" description="Helical" evidence="10">
    <location>
        <begin position="101"/>
        <end position="123"/>
    </location>
</feature>
<keyword evidence="5" id="KW-0997">Cell inner membrane</keyword>
<dbReference type="GO" id="GO:0140359">
    <property type="term" value="F:ABC-type transporter activity"/>
    <property type="evidence" value="ECO:0007669"/>
    <property type="project" value="InterPro"/>
</dbReference>
<evidence type="ECO:0000256" key="10">
    <source>
        <dbReference type="RuleBase" id="RU361157"/>
    </source>
</evidence>
<feature type="transmembrane region" description="Helical" evidence="10">
    <location>
        <begin position="144"/>
        <end position="172"/>
    </location>
</feature>
<dbReference type="RefSeq" id="WP_183322915.1">
    <property type="nucleotide sequence ID" value="NZ_JACHVQ010000005.1"/>
</dbReference>
<sequence>MTQSDQAYQTPPGSAKTTPAEVQALVARYGLKRAGARASLADYTRELWKRRYFIAEFSRATNASTYSRAMLGQVWQVLTPLLNAAVYYLIFGLLIGTRRGVPNFLGFLVTGVFVFQFIQNSAIGGARSLQTNRSLARTLRFPRAVFPLSATAIALEQLLTSVLVLIPIVLLTGEPLRWQWIFLLPVLVMQTLFCIGLAFIFARIGSKIPDILQMLPFAMRVWLYASGIMFSIPVMTAHKPAIIRDIMEANPATCYVDLYRSAFIASGPGATPRDWVLGLVWAVVTLVVGYVFFWKAEEEYGRD</sequence>
<keyword evidence="8 10" id="KW-0472">Membrane</keyword>
<reference evidence="12 13" key="1">
    <citation type="submission" date="2020-08" db="EMBL/GenBank/DDBJ databases">
        <title>Sequencing the genomes of 1000 actinobacteria strains.</title>
        <authorList>
            <person name="Klenk H.-P."/>
        </authorList>
    </citation>
    <scope>NUCLEOTIDE SEQUENCE [LARGE SCALE GENOMIC DNA]</scope>
    <source>
        <strain evidence="12 13">DSM 105369</strain>
    </source>
</reference>
<dbReference type="Pfam" id="PF01061">
    <property type="entry name" value="ABC2_membrane"/>
    <property type="match status" value="1"/>
</dbReference>
<dbReference type="GO" id="GO:0043190">
    <property type="term" value="C:ATP-binding cassette (ABC) transporter complex"/>
    <property type="evidence" value="ECO:0007669"/>
    <property type="project" value="InterPro"/>
</dbReference>
<evidence type="ECO:0000313" key="12">
    <source>
        <dbReference type="EMBL" id="MBB2894478.1"/>
    </source>
</evidence>
<evidence type="ECO:0000313" key="13">
    <source>
        <dbReference type="Proteomes" id="UP000559182"/>
    </source>
</evidence>
<evidence type="ECO:0000256" key="8">
    <source>
        <dbReference type="ARBA" id="ARBA00023136"/>
    </source>
</evidence>
<dbReference type="InterPro" id="IPR013525">
    <property type="entry name" value="ABC2_TM"/>
</dbReference>
<dbReference type="PANTHER" id="PTHR30413:SF8">
    <property type="entry name" value="TRANSPORT PERMEASE PROTEIN"/>
    <property type="match status" value="1"/>
</dbReference>
<evidence type="ECO:0000256" key="1">
    <source>
        <dbReference type="ARBA" id="ARBA00004429"/>
    </source>
</evidence>
<dbReference type="PRINTS" id="PR00164">
    <property type="entry name" value="ABC2TRNSPORT"/>
</dbReference>
<feature type="transmembrane region" description="Helical" evidence="10">
    <location>
        <begin position="74"/>
        <end position="95"/>
    </location>
</feature>